<dbReference type="Proteomes" id="UP000006039">
    <property type="component" value="Unassembled WGS sequence"/>
</dbReference>
<reference evidence="4" key="4">
    <citation type="journal article" date="2015" name="G3 (Bethesda)">
        <title>Genome sequences of three phytopathogenic species of the Magnaporthaceae family of fungi.</title>
        <authorList>
            <person name="Okagaki L.H."/>
            <person name="Nunes C.C."/>
            <person name="Sailsbery J."/>
            <person name="Clay B."/>
            <person name="Brown D."/>
            <person name="John T."/>
            <person name="Oh Y."/>
            <person name="Young N."/>
            <person name="Fitzgerald M."/>
            <person name="Haas B.J."/>
            <person name="Zeng Q."/>
            <person name="Young S."/>
            <person name="Adiconis X."/>
            <person name="Fan L."/>
            <person name="Levin J.Z."/>
            <person name="Mitchell T.K."/>
            <person name="Okubara P.A."/>
            <person name="Farman M.L."/>
            <person name="Kohn L.M."/>
            <person name="Birren B."/>
            <person name="Ma L.-J."/>
            <person name="Dean R.A."/>
        </authorList>
    </citation>
    <scope>NUCLEOTIDE SEQUENCE</scope>
    <source>
        <strain evidence="4">R3-111a-1</strain>
    </source>
</reference>
<dbReference type="EnsemblFungi" id="EJT77981">
    <property type="protein sequence ID" value="EJT77981"/>
    <property type="gene ID" value="GGTG_03084"/>
</dbReference>
<sequence>MSLFSAQLYPGQALGFLVLGASLHDILTRLKAEPQRFPKLDLIYSPNEPIKEPVIVNLPSNGIRIRFDGPEQRLRLVEVIDFTKNHITFKESNNERDLVRPPGSGSTISSTDAVAAGPTFKHIYNRFLGPTYDGEFVGGGDDKEEGTYVLSYPGVAFTFPMPRSAYSPSKDVMSLLSHNGTQTATSMAVFSGDSWAQARDALWTDPLPSLKTFAPLAKSAKDSTSPDEVALVRIHGGGKLQLVRKWNSTCSATHNASGPSAPASLGHSAPSTWITLGETSAQDLVAELGPPDAIYRKNDQRMYIHRVRTASNSRTRPETTSAGDLKPGSLGARDDLTDTDLSANTASDDDDDESNGEAVEDEYADNVAGECFYNYFYLGFDILVSTPTTPSRPPPSLSQHGGDEQNTLPSESTDRLVAVKMILHGNVPGSYPFNRHRRCRWEIAYLDYEGAGAVDSETPFPEMEERLREEWRPAYASEADARQRQRGMVLNRGWGDSPGSSIELLGDWEGDSVGMGGRSGSRKMGNDGVGGENSTTTLYGFPGLVFEVLRNGFVSAVTVF</sequence>
<protein>
    <submittedName>
        <fullName evidence="3 4">Uncharacterized protein</fullName>
    </submittedName>
</protein>
<proteinExistence type="inferred from homology"/>
<dbReference type="GO" id="GO:0005802">
    <property type="term" value="C:trans-Golgi network"/>
    <property type="evidence" value="ECO:0007669"/>
    <property type="project" value="TreeGrafter"/>
</dbReference>
<feature type="region of interest" description="Disordered" evidence="2">
    <location>
        <begin position="388"/>
        <end position="409"/>
    </location>
</feature>
<organism evidence="3">
    <name type="scientific">Gaeumannomyces tritici (strain R3-111a-1)</name>
    <name type="common">Wheat and barley take-all root rot fungus</name>
    <name type="synonym">Gaeumannomyces graminis var. tritici</name>
    <dbReference type="NCBI Taxonomy" id="644352"/>
    <lineage>
        <taxon>Eukaryota</taxon>
        <taxon>Fungi</taxon>
        <taxon>Dikarya</taxon>
        <taxon>Ascomycota</taxon>
        <taxon>Pezizomycotina</taxon>
        <taxon>Sordariomycetes</taxon>
        <taxon>Sordariomycetidae</taxon>
        <taxon>Magnaporthales</taxon>
        <taxon>Magnaporthaceae</taxon>
        <taxon>Gaeumannomyces</taxon>
    </lineage>
</organism>
<reference evidence="5" key="1">
    <citation type="submission" date="2010-07" db="EMBL/GenBank/DDBJ databases">
        <title>The genome sequence of Gaeumannomyces graminis var. tritici strain R3-111a-1.</title>
        <authorList>
            <consortium name="The Broad Institute Genome Sequencing Platform"/>
            <person name="Ma L.-J."/>
            <person name="Dead R."/>
            <person name="Young S."/>
            <person name="Zeng Q."/>
            <person name="Koehrsen M."/>
            <person name="Alvarado L."/>
            <person name="Berlin A."/>
            <person name="Chapman S.B."/>
            <person name="Chen Z."/>
            <person name="Freedman E."/>
            <person name="Gellesch M."/>
            <person name="Goldberg J."/>
            <person name="Griggs A."/>
            <person name="Gujja S."/>
            <person name="Heilman E.R."/>
            <person name="Heiman D."/>
            <person name="Hepburn T."/>
            <person name="Howarth C."/>
            <person name="Jen D."/>
            <person name="Larson L."/>
            <person name="Mehta T."/>
            <person name="Neiman D."/>
            <person name="Pearson M."/>
            <person name="Roberts A."/>
            <person name="Saif S."/>
            <person name="Shea T."/>
            <person name="Shenoy N."/>
            <person name="Sisk P."/>
            <person name="Stolte C."/>
            <person name="Sykes S."/>
            <person name="Walk T."/>
            <person name="White J."/>
            <person name="Yandava C."/>
            <person name="Haas B."/>
            <person name="Nusbaum C."/>
            <person name="Birren B."/>
        </authorList>
    </citation>
    <scope>NUCLEOTIDE SEQUENCE [LARGE SCALE GENOMIC DNA]</scope>
    <source>
        <strain evidence="5">R3-111a-1</strain>
    </source>
</reference>
<dbReference type="PANTHER" id="PTHR13465">
    <property type="entry name" value="UPF0183 PROTEIN"/>
    <property type="match status" value="1"/>
</dbReference>
<keyword evidence="5" id="KW-1185">Reference proteome</keyword>
<dbReference type="GO" id="GO:0043001">
    <property type="term" value="P:Golgi to plasma membrane protein transport"/>
    <property type="evidence" value="ECO:0007669"/>
    <property type="project" value="TreeGrafter"/>
</dbReference>
<evidence type="ECO:0000256" key="1">
    <source>
        <dbReference type="ARBA" id="ARBA00024339"/>
    </source>
</evidence>
<dbReference type="PANTHER" id="PTHR13465:SF2">
    <property type="entry name" value="PHAGOSOME ASSEMBLY FACTOR 1"/>
    <property type="match status" value="1"/>
</dbReference>
<dbReference type="GeneID" id="20343542"/>
<evidence type="ECO:0000256" key="2">
    <source>
        <dbReference type="SAM" id="MobiDB-lite"/>
    </source>
</evidence>
<dbReference type="AlphaFoldDB" id="J3NP78"/>
<feature type="compositionally biased region" description="Polar residues" evidence="2">
    <location>
        <begin position="309"/>
        <end position="322"/>
    </location>
</feature>
<accession>J3NP78</accession>
<evidence type="ECO:0000313" key="4">
    <source>
        <dbReference type="EnsemblFungi" id="EJT77981"/>
    </source>
</evidence>
<dbReference type="EMBL" id="GL385396">
    <property type="protein sequence ID" value="EJT77981.1"/>
    <property type="molecule type" value="Genomic_DNA"/>
</dbReference>
<dbReference type="VEuPathDB" id="FungiDB:GGTG_03084"/>
<dbReference type="Pfam" id="PF03676">
    <property type="entry name" value="PHAF1"/>
    <property type="match status" value="2"/>
</dbReference>
<name>J3NP78_GAET3</name>
<comment type="similarity">
    <text evidence="1">Belongs to the PHAF1 family.</text>
</comment>
<gene>
    <name evidence="4" type="primary">20343542</name>
    <name evidence="3" type="ORF">GGTG_03084</name>
</gene>
<dbReference type="eggNOG" id="KOG2819">
    <property type="taxonomic scope" value="Eukaryota"/>
</dbReference>
<feature type="compositionally biased region" description="Acidic residues" evidence="2">
    <location>
        <begin position="347"/>
        <end position="363"/>
    </location>
</feature>
<reference evidence="3" key="3">
    <citation type="submission" date="2010-09" db="EMBL/GenBank/DDBJ databases">
        <title>Annotation of Gaeumannomyces graminis var. tritici R3-111a-1.</title>
        <authorList>
            <consortium name="The Broad Institute Genome Sequencing Platform"/>
            <person name="Ma L.-J."/>
            <person name="Dead R."/>
            <person name="Young S.K."/>
            <person name="Zeng Q."/>
            <person name="Gargeya S."/>
            <person name="Fitzgerald M."/>
            <person name="Haas B."/>
            <person name="Abouelleil A."/>
            <person name="Alvarado L."/>
            <person name="Arachchi H.M."/>
            <person name="Berlin A."/>
            <person name="Brown A."/>
            <person name="Chapman S.B."/>
            <person name="Chen Z."/>
            <person name="Dunbar C."/>
            <person name="Freedman E."/>
            <person name="Gearin G."/>
            <person name="Gellesch M."/>
            <person name="Goldberg J."/>
            <person name="Griggs A."/>
            <person name="Gujja S."/>
            <person name="Heiman D."/>
            <person name="Howarth C."/>
            <person name="Larson L."/>
            <person name="Lui A."/>
            <person name="MacDonald P.J.P."/>
            <person name="Mehta T."/>
            <person name="Montmayeur A."/>
            <person name="Murphy C."/>
            <person name="Neiman D."/>
            <person name="Pearson M."/>
            <person name="Priest M."/>
            <person name="Roberts A."/>
            <person name="Saif S."/>
            <person name="Shea T."/>
            <person name="Shenoy N."/>
            <person name="Sisk P."/>
            <person name="Stolte C."/>
            <person name="Sykes S."/>
            <person name="Yandava C."/>
            <person name="Wortman J."/>
            <person name="Nusbaum C."/>
            <person name="Birren B."/>
        </authorList>
    </citation>
    <scope>NUCLEOTIDE SEQUENCE</scope>
    <source>
        <strain evidence="3">R3-111a-1</strain>
    </source>
</reference>
<dbReference type="RefSeq" id="XP_009219126.1">
    <property type="nucleotide sequence ID" value="XM_009220862.1"/>
</dbReference>
<evidence type="ECO:0000313" key="3">
    <source>
        <dbReference type="EMBL" id="EJT77981.1"/>
    </source>
</evidence>
<evidence type="ECO:0000313" key="5">
    <source>
        <dbReference type="Proteomes" id="UP000006039"/>
    </source>
</evidence>
<reference evidence="4" key="5">
    <citation type="submission" date="2018-04" db="UniProtKB">
        <authorList>
            <consortium name="EnsemblFungi"/>
        </authorList>
    </citation>
    <scope>IDENTIFICATION</scope>
    <source>
        <strain evidence="4">R3-111a-1</strain>
    </source>
</reference>
<dbReference type="InterPro" id="IPR039156">
    <property type="entry name" value="PHAF1/BROMI"/>
</dbReference>
<dbReference type="HOGENOM" id="CLU_032056_3_0_1"/>
<dbReference type="OrthoDB" id="411211at2759"/>
<reference evidence="3" key="2">
    <citation type="submission" date="2010-07" db="EMBL/GenBank/DDBJ databases">
        <authorList>
            <consortium name="The Broad Institute Genome Sequencing Platform"/>
            <consortium name="Broad Institute Genome Sequencing Center for Infectious Disease"/>
            <person name="Ma L.-J."/>
            <person name="Dead R."/>
            <person name="Young S."/>
            <person name="Zeng Q."/>
            <person name="Koehrsen M."/>
            <person name="Alvarado L."/>
            <person name="Berlin A."/>
            <person name="Chapman S.B."/>
            <person name="Chen Z."/>
            <person name="Freedman E."/>
            <person name="Gellesch M."/>
            <person name="Goldberg J."/>
            <person name="Griggs A."/>
            <person name="Gujja S."/>
            <person name="Heilman E.R."/>
            <person name="Heiman D."/>
            <person name="Hepburn T."/>
            <person name="Howarth C."/>
            <person name="Jen D."/>
            <person name="Larson L."/>
            <person name="Mehta T."/>
            <person name="Neiman D."/>
            <person name="Pearson M."/>
            <person name="Roberts A."/>
            <person name="Saif S."/>
            <person name="Shea T."/>
            <person name="Shenoy N."/>
            <person name="Sisk P."/>
            <person name="Stolte C."/>
            <person name="Sykes S."/>
            <person name="Walk T."/>
            <person name="White J."/>
            <person name="Yandava C."/>
            <person name="Haas B."/>
            <person name="Nusbaum C."/>
            <person name="Birren B."/>
        </authorList>
    </citation>
    <scope>NUCLEOTIDE SEQUENCE</scope>
    <source>
        <strain evidence="3">R3-111a-1</strain>
    </source>
</reference>
<feature type="region of interest" description="Disordered" evidence="2">
    <location>
        <begin position="307"/>
        <end position="363"/>
    </location>
</feature>
<dbReference type="InterPro" id="IPR005373">
    <property type="entry name" value="PHAF1"/>
</dbReference>